<evidence type="ECO:0000256" key="1">
    <source>
        <dbReference type="SAM" id="MobiDB-lite"/>
    </source>
</evidence>
<reference evidence="2" key="1">
    <citation type="submission" date="2023-03" db="EMBL/GenBank/DDBJ databases">
        <title>Massive genome expansion in bonnet fungi (Mycena s.s.) driven by repeated elements and novel gene families across ecological guilds.</title>
        <authorList>
            <consortium name="Lawrence Berkeley National Laboratory"/>
            <person name="Harder C.B."/>
            <person name="Miyauchi S."/>
            <person name="Viragh M."/>
            <person name="Kuo A."/>
            <person name="Thoen E."/>
            <person name="Andreopoulos B."/>
            <person name="Lu D."/>
            <person name="Skrede I."/>
            <person name="Drula E."/>
            <person name="Henrissat B."/>
            <person name="Morin E."/>
            <person name="Kohler A."/>
            <person name="Barry K."/>
            <person name="LaButti K."/>
            <person name="Morin E."/>
            <person name="Salamov A."/>
            <person name="Lipzen A."/>
            <person name="Mereny Z."/>
            <person name="Hegedus B."/>
            <person name="Baldrian P."/>
            <person name="Stursova M."/>
            <person name="Weitz H."/>
            <person name="Taylor A."/>
            <person name="Grigoriev I.V."/>
            <person name="Nagy L.G."/>
            <person name="Martin F."/>
            <person name="Kauserud H."/>
        </authorList>
    </citation>
    <scope>NUCLEOTIDE SEQUENCE</scope>
    <source>
        <strain evidence="2">CBHHK188m</strain>
    </source>
</reference>
<keyword evidence="3" id="KW-1185">Reference proteome</keyword>
<feature type="region of interest" description="Disordered" evidence="1">
    <location>
        <begin position="27"/>
        <end position="77"/>
    </location>
</feature>
<feature type="non-terminal residue" evidence="2">
    <location>
        <position position="1"/>
    </location>
</feature>
<evidence type="ECO:0000313" key="3">
    <source>
        <dbReference type="Proteomes" id="UP001215280"/>
    </source>
</evidence>
<proteinExistence type="predicted"/>
<sequence length="176" mass="20461">MAPGTLTDLAEYKMHIRDEHLHRDGSVRLRRRFEARRKDEQTTGLPPRPSAELPRPPRTDDEDNETQIPSAPPTTTKSAFRKFIEHCQELAVEDDLIADYNDMELEVPLIHHHTFNPVLLSELFDYTNKHWVKHFETSRGMSLDQEMELYELLDFDAEGEAEDDTTDVDDITESIL</sequence>
<organism evidence="2 3">
    <name type="scientific">Mycena maculata</name>
    <dbReference type="NCBI Taxonomy" id="230809"/>
    <lineage>
        <taxon>Eukaryota</taxon>
        <taxon>Fungi</taxon>
        <taxon>Dikarya</taxon>
        <taxon>Basidiomycota</taxon>
        <taxon>Agaricomycotina</taxon>
        <taxon>Agaricomycetes</taxon>
        <taxon>Agaricomycetidae</taxon>
        <taxon>Agaricales</taxon>
        <taxon>Marasmiineae</taxon>
        <taxon>Mycenaceae</taxon>
        <taxon>Mycena</taxon>
    </lineage>
</organism>
<protein>
    <submittedName>
        <fullName evidence="2">Uncharacterized protein</fullName>
    </submittedName>
</protein>
<comment type="caution">
    <text evidence="2">The sequence shown here is derived from an EMBL/GenBank/DDBJ whole genome shotgun (WGS) entry which is preliminary data.</text>
</comment>
<accession>A0AAD7HRK9</accession>
<dbReference type="AlphaFoldDB" id="A0AAD7HRK9"/>
<name>A0AAD7HRK9_9AGAR</name>
<feature type="compositionally biased region" description="Polar residues" evidence="1">
    <location>
        <begin position="66"/>
        <end position="77"/>
    </location>
</feature>
<gene>
    <name evidence="2" type="ORF">DFH07DRAFT_931007</name>
</gene>
<dbReference type="EMBL" id="JARJLG010000217">
    <property type="protein sequence ID" value="KAJ7726704.1"/>
    <property type="molecule type" value="Genomic_DNA"/>
</dbReference>
<dbReference type="Proteomes" id="UP001215280">
    <property type="component" value="Unassembled WGS sequence"/>
</dbReference>
<evidence type="ECO:0000313" key="2">
    <source>
        <dbReference type="EMBL" id="KAJ7726704.1"/>
    </source>
</evidence>